<dbReference type="InterPro" id="IPR029962">
    <property type="entry name" value="TBL"/>
</dbReference>
<gene>
    <name evidence="10" type="primary">LOC107773922</name>
</gene>
<reference evidence="10" key="1">
    <citation type="submission" date="2025-08" db="UniProtKB">
        <authorList>
            <consortium name="RefSeq"/>
        </authorList>
    </citation>
    <scope>IDENTIFICATION</scope>
</reference>
<evidence type="ECO:0000313" key="10">
    <source>
        <dbReference type="RefSeq" id="XP_016448838.1"/>
    </source>
</evidence>
<dbReference type="PaxDb" id="4097-A0A1S3Y9Y7"/>
<feature type="domain" description="Trichome birefringence-like N-terminal" evidence="9">
    <location>
        <begin position="43"/>
        <end position="95"/>
    </location>
</feature>
<feature type="chain" id="PRO_5010295697" evidence="7">
    <location>
        <begin position="27"/>
        <end position="168"/>
    </location>
</feature>
<dbReference type="KEGG" id="nta:107773922"/>
<proteinExistence type="inferred from homology"/>
<dbReference type="Pfam" id="PF13839">
    <property type="entry name" value="PC-Esterase"/>
    <property type="match status" value="1"/>
</dbReference>
<dbReference type="InterPro" id="IPR025846">
    <property type="entry name" value="TBL_N"/>
</dbReference>
<organism evidence="10">
    <name type="scientific">Nicotiana tabacum</name>
    <name type="common">Common tobacco</name>
    <dbReference type="NCBI Taxonomy" id="4097"/>
    <lineage>
        <taxon>Eukaryota</taxon>
        <taxon>Viridiplantae</taxon>
        <taxon>Streptophyta</taxon>
        <taxon>Embryophyta</taxon>
        <taxon>Tracheophyta</taxon>
        <taxon>Spermatophyta</taxon>
        <taxon>Magnoliopsida</taxon>
        <taxon>eudicotyledons</taxon>
        <taxon>Gunneridae</taxon>
        <taxon>Pentapetalae</taxon>
        <taxon>asterids</taxon>
        <taxon>lamiids</taxon>
        <taxon>Solanales</taxon>
        <taxon>Solanaceae</taxon>
        <taxon>Nicotianoideae</taxon>
        <taxon>Nicotianeae</taxon>
        <taxon>Nicotiana</taxon>
    </lineage>
</organism>
<dbReference type="OrthoDB" id="630188at2759"/>
<protein>
    <submittedName>
        <fullName evidence="10">Protein trichome birefringence-like 37</fullName>
    </submittedName>
</protein>
<evidence type="ECO:0000256" key="2">
    <source>
        <dbReference type="ARBA" id="ARBA00007727"/>
    </source>
</evidence>
<accession>A0A1S3Y9Y7</accession>
<keyword evidence="3" id="KW-0812">Transmembrane</keyword>
<sequence>MSSLLLQSIALVISISLFLQAETAKAELVLKNVSSRGKMSSSNCNLFQGKWVIDTSFPLYQSSNCPFIDPEFDCQKYGRPDKEYLKYAWKPDSCNLPRFDGKDFLKRWLGKKIMFVGDSLSLNMWESLACMLHSSVPNTTTSFTRKEAISSVTFQEYGVTLFLYRTPY</sequence>
<dbReference type="SMR" id="A0A1S3Y9Y7"/>
<dbReference type="Pfam" id="PF14416">
    <property type="entry name" value="PMR5N"/>
    <property type="match status" value="1"/>
</dbReference>
<evidence type="ECO:0000256" key="3">
    <source>
        <dbReference type="ARBA" id="ARBA00022692"/>
    </source>
</evidence>
<keyword evidence="7" id="KW-0732">Signal</keyword>
<evidence type="ECO:0000256" key="1">
    <source>
        <dbReference type="ARBA" id="ARBA00004167"/>
    </source>
</evidence>
<dbReference type="RefSeq" id="XP_016448838.1">
    <property type="nucleotide sequence ID" value="XM_016593352.1"/>
</dbReference>
<dbReference type="OMA" id="FEEIAYH"/>
<dbReference type="AlphaFoldDB" id="A0A1S3Y9Y7"/>
<evidence type="ECO:0000256" key="7">
    <source>
        <dbReference type="SAM" id="SignalP"/>
    </source>
</evidence>
<evidence type="ECO:0000259" key="9">
    <source>
        <dbReference type="Pfam" id="PF14416"/>
    </source>
</evidence>
<name>A0A1S3Y9Y7_TOBAC</name>
<evidence type="ECO:0000256" key="5">
    <source>
        <dbReference type="ARBA" id="ARBA00022989"/>
    </source>
</evidence>
<keyword evidence="4" id="KW-0735">Signal-anchor</keyword>
<evidence type="ECO:0000256" key="4">
    <source>
        <dbReference type="ARBA" id="ARBA00022968"/>
    </source>
</evidence>
<feature type="domain" description="Trichome birefringence-like C-terminal" evidence="8">
    <location>
        <begin position="96"/>
        <end position="168"/>
    </location>
</feature>
<evidence type="ECO:0000259" key="8">
    <source>
        <dbReference type="Pfam" id="PF13839"/>
    </source>
</evidence>
<dbReference type="GO" id="GO:0016413">
    <property type="term" value="F:O-acetyltransferase activity"/>
    <property type="evidence" value="ECO:0007669"/>
    <property type="project" value="InterPro"/>
</dbReference>
<keyword evidence="5" id="KW-1133">Transmembrane helix</keyword>
<dbReference type="PANTHER" id="PTHR32285:SF352">
    <property type="entry name" value="ALPHA GALACTOSIDASE"/>
    <property type="match status" value="1"/>
</dbReference>
<comment type="subcellular location">
    <subcellularLocation>
        <location evidence="1">Membrane</location>
        <topology evidence="1">Single-pass membrane protein</topology>
    </subcellularLocation>
</comment>
<dbReference type="STRING" id="4097.A0A1S3Y9Y7"/>
<dbReference type="InterPro" id="IPR026057">
    <property type="entry name" value="TBL_C"/>
</dbReference>
<dbReference type="GO" id="GO:0016020">
    <property type="term" value="C:membrane"/>
    <property type="evidence" value="ECO:0007669"/>
    <property type="project" value="UniProtKB-SubCell"/>
</dbReference>
<dbReference type="PANTHER" id="PTHR32285">
    <property type="entry name" value="PROTEIN TRICHOME BIREFRINGENCE-LIKE 9-RELATED"/>
    <property type="match status" value="1"/>
</dbReference>
<feature type="signal peptide" evidence="7">
    <location>
        <begin position="1"/>
        <end position="26"/>
    </location>
</feature>
<evidence type="ECO:0000256" key="6">
    <source>
        <dbReference type="ARBA" id="ARBA00023136"/>
    </source>
</evidence>
<keyword evidence="6" id="KW-0472">Membrane</keyword>
<feature type="non-terminal residue" evidence="10">
    <location>
        <position position="168"/>
    </location>
</feature>
<comment type="similarity">
    <text evidence="2">Belongs to the PC-esterase family. TBL subfamily.</text>
</comment>